<dbReference type="InterPro" id="IPR036615">
    <property type="entry name" value="Mur_ligase_C_dom_sf"/>
</dbReference>
<dbReference type="InterPro" id="IPR005762">
    <property type="entry name" value="MurD"/>
</dbReference>
<evidence type="ECO:0000256" key="4">
    <source>
        <dbReference type="ARBA" id="ARBA00022598"/>
    </source>
</evidence>
<keyword evidence="3 9" id="KW-0963">Cytoplasm</keyword>
<keyword evidence="8 9" id="KW-0131">Cell cycle</keyword>
<dbReference type="GO" id="GO:0008360">
    <property type="term" value="P:regulation of cell shape"/>
    <property type="evidence" value="ECO:0007669"/>
    <property type="project" value="UniProtKB-KW"/>
</dbReference>
<dbReference type="InterPro" id="IPR013221">
    <property type="entry name" value="Mur_ligase_cen"/>
</dbReference>
<dbReference type="RefSeq" id="WP_123226104.1">
    <property type="nucleotide sequence ID" value="NZ_RJSE01000003.1"/>
</dbReference>
<dbReference type="Pfam" id="PF08245">
    <property type="entry name" value="Mur_ligase_M"/>
    <property type="match status" value="1"/>
</dbReference>
<comment type="pathway">
    <text evidence="2 9 10">Cell wall biogenesis; peptidoglycan biosynthesis.</text>
</comment>
<evidence type="ECO:0000256" key="8">
    <source>
        <dbReference type="ARBA" id="ARBA00023306"/>
    </source>
</evidence>
<comment type="similarity">
    <text evidence="9">Belongs to the MurCDEF family.</text>
</comment>
<dbReference type="GO" id="GO:0051301">
    <property type="term" value="P:cell division"/>
    <property type="evidence" value="ECO:0007669"/>
    <property type="project" value="UniProtKB-KW"/>
</dbReference>
<dbReference type="InterPro" id="IPR004101">
    <property type="entry name" value="Mur_ligase_C"/>
</dbReference>
<dbReference type="SUPFAM" id="SSF53244">
    <property type="entry name" value="MurD-like peptide ligases, peptide-binding domain"/>
    <property type="match status" value="1"/>
</dbReference>
<evidence type="ECO:0000259" key="12">
    <source>
        <dbReference type="Pfam" id="PF08245"/>
    </source>
</evidence>
<comment type="subcellular location">
    <subcellularLocation>
        <location evidence="1 9 10">Cytoplasm</location>
    </subcellularLocation>
</comment>
<evidence type="ECO:0000313" key="13">
    <source>
        <dbReference type="EMBL" id="RNL65001.1"/>
    </source>
</evidence>
<dbReference type="InterPro" id="IPR018109">
    <property type="entry name" value="Folylpolyglutamate_synth_CS"/>
</dbReference>
<dbReference type="NCBIfam" id="TIGR01087">
    <property type="entry name" value="murD"/>
    <property type="match status" value="1"/>
</dbReference>
<accession>A0A3N0CNX5</accession>
<dbReference type="PANTHER" id="PTHR43692">
    <property type="entry name" value="UDP-N-ACETYLMURAMOYLALANINE--D-GLUTAMATE LIGASE"/>
    <property type="match status" value="1"/>
</dbReference>
<keyword evidence="4 9" id="KW-0436">Ligase</keyword>
<keyword evidence="9 10" id="KW-0573">Peptidoglycan synthesis</keyword>
<organism evidence="13 14">
    <name type="scientific">Nocardioides marmoriginsengisoli</name>
    <dbReference type="NCBI Taxonomy" id="661483"/>
    <lineage>
        <taxon>Bacteria</taxon>
        <taxon>Bacillati</taxon>
        <taxon>Actinomycetota</taxon>
        <taxon>Actinomycetes</taxon>
        <taxon>Propionibacteriales</taxon>
        <taxon>Nocardioidaceae</taxon>
        <taxon>Nocardioides</taxon>
    </lineage>
</organism>
<keyword evidence="7 9" id="KW-0067">ATP-binding</keyword>
<evidence type="ECO:0000256" key="9">
    <source>
        <dbReference type="HAMAP-Rule" id="MF_00639"/>
    </source>
</evidence>
<keyword evidence="9 10" id="KW-0961">Cell wall biogenesis/degradation</keyword>
<dbReference type="GO" id="GO:0005524">
    <property type="term" value="F:ATP binding"/>
    <property type="evidence" value="ECO:0007669"/>
    <property type="project" value="UniProtKB-UniRule"/>
</dbReference>
<dbReference type="GO" id="GO:0008764">
    <property type="term" value="F:UDP-N-acetylmuramoylalanine-D-glutamate ligase activity"/>
    <property type="evidence" value="ECO:0007669"/>
    <property type="project" value="UniProtKB-UniRule"/>
</dbReference>
<evidence type="ECO:0000256" key="1">
    <source>
        <dbReference type="ARBA" id="ARBA00004496"/>
    </source>
</evidence>
<dbReference type="HAMAP" id="MF_00639">
    <property type="entry name" value="MurD"/>
    <property type="match status" value="1"/>
</dbReference>
<dbReference type="UniPathway" id="UPA00219"/>
<dbReference type="Gene3D" id="3.40.1190.10">
    <property type="entry name" value="Mur-like, catalytic domain"/>
    <property type="match status" value="1"/>
</dbReference>
<feature type="binding site" evidence="9">
    <location>
        <begin position="136"/>
        <end position="142"/>
    </location>
    <ligand>
        <name>ATP</name>
        <dbReference type="ChEBI" id="CHEBI:30616"/>
    </ligand>
</feature>
<dbReference type="AlphaFoldDB" id="A0A3N0CNX5"/>
<dbReference type="Gene3D" id="3.40.50.720">
    <property type="entry name" value="NAD(P)-binding Rossmann-like Domain"/>
    <property type="match status" value="1"/>
</dbReference>
<sequence length="498" mass="52160">MGGRRVSTRLDGLGRESSWEGINAVVAGMGVSGFAAADSLNHLGASVTALDEADDEARGEKATLLEILGATIRLGAGSTAVLPENVDVLVTSPGWRPDAPLLAQAAARGIPIWGEVELAWRLRDLHRPAPWLAITGTNGKTTTVQMLEQMLLAGGLRTVAAGNVGLPIVEAVMTEDENGASPYDVLAVELSSFQLHYTSSMRARSAAVLNVAADHLDWYSTAGGDPMDAYTADKGRIYAGVETACVYNLADPVTEQLVRDADVAEGARAIGFTLGMPGVGMLGVVEDVLADRAFVEDRRNAAAELCTIADLATPAPHFVQNALAAAALARSFGVEPVAIRDALRGFVPGDHRIAEVAVLDGVTWVDDSKATNPPAALASLQAYDPVVWIAGGLAKGSRFEDLVERVRDRLRAVVLIGADAEVIGEALARHAPDVPVFRLPPGETSPMDSVVAQAAAFARPGDTVLLAPGCASMDMFTNYGARGDAFAAAVRRRRGTQE</sequence>
<dbReference type="SUPFAM" id="SSF53623">
    <property type="entry name" value="MurD-like peptide ligases, catalytic domain"/>
    <property type="match status" value="1"/>
</dbReference>
<proteinExistence type="inferred from homology"/>
<keyword evidence="5 9" id="KW-0132">Cell division</keyword>
<name>A0A3N0CNX5_9ACTN</name>
<reference evidence="13 14" key="1">
    <citation type="submission" date="2018-11" db="EMBL/GenBank/DDBJ databases">
        <authorList>
            <person name="Li F."/>
        </authorList>
    </citation>
    <scope>NUCLEOTIDE SEQUENCE [LARGE SCALE GENOMIC DNA]</scope>
    <source>
        <strain evidence="13 14">Gsoil 097</strain>
    </source>
</reference>
<evidence type="ECO:0000256" key="3">
    <source>
        <dbReference type="ARBA" id="ARBA00022490"/>
    </source>
</evidence>
<gene>
    <name evidence="9" type="primary">murD</name>
    <name evidence="13" type="ORF">EFK50_03220</name>
</gene>
<dbReference type="PANTHER" id="PTHR43692:SF1">
    <property type="entry name" value="UDP-N-ACETYLMURAMOYLALANINE--D-GLUTAMATE LIGASE"/>
    <property type="match status" value="1"/>
</dbReference>
<keyword evidence="9 10" id="KW-0133">Cell shape</keyword>
<dbReference type="Pfam" id="PF21799">
    <property type="entry name" value="MurD-like_N"/>
    <property type="match status" value="1"/>
</dbReference>
<evidence type="ECO:0000256" key="10">
    <source>
        <dbReference type="RuleBase" id="RU003664"/>
    </source>
</evidence>
<dbReference type="PROSITE" id="PS01011">
    <property type="entry name" value="FOLYLPOLYGLU_SYNT_1"/>
    <property type="match status" value="1"/>
</dbReference>
<evidence type="ECO:0000256" key="5">
    <source>
        <dbReference type="ARBA" id="ARBA00022618"/>
    </source>
</evidence>
<dbReference type="OrthoDB" id="9809796at2"/>
<evidence type="ECO:0000256" key="7">
    <source>
        <dbReference type="ARBA" id="ARBA00022840"/>
    </source>
</evidence>
<dbReference type="SUPFAM" id="SSF51984">
    <property type="entry name" value="MurCD N-terminal domain"/>
    <property type="match status" value="1"/>
</dbReference>
<dbReference type="GO" id="GO:0071555">
    <property type="term" value="P:cell wall organization"/>
    <property type="evidence" value="ECO:0007669"/>
    <property type="project" value="UniProtKB-KW"/>
</dbReference>
<dbReference type="Proteomes" id="UP000267128">
    <property type="component" value="Unassembled WGS sequence"/>
</dbReference>
<evidence type="ECO:0000313" key="14">
    <source>
        <dbReference type="Proteomes" id="UP000267128"/>
    </source>
</evidence>
<comment type="function">
    <text evidence="9 10">Cell wall formation. Catalyzes the addition of glutamate to the nucleotide precursor UDP-N-acetylmuramoyl-L-alanine (UMA).</text>
</comment>
<evidence type="ECO:0000259" key="11">
    <source>
        <dbReference type="Pfam" id="PF02875"/>
    </source>
</evidence>
<dbReference type="GO" id="GO:0005737">
    <property type="term" value="C:cytoplasm"/>
    <property type="evidence" value="ECO:0007669"/>
    <property type="project" value="UniProtKB-SubCell"/>
</dbReference>
<dbReference type="GO" id="GO:0004326">
    <property type="term" value="F:tetrahydrofolylpolyglutamate synthase activity"/>
    <property type="evidence" value="ECO:0007669"/>
    <property type="project" value="InterPro"/>
</dbReference>
<evidence type="ECO:0000256" key="6">
    <source>
        <dbReference type="ARBA" id="ARBA00022741"/>
    </source>
</evidence>
<protein>
    <recommendedName>
        <fullName evidence="9 10">UDP-N-acetylmuramoylalanine--D-glutamate ligase</fullName>
        <ecNumber evidence="9 10">6.3.2.9</ecNumber>
    </recommendedName>
    <alternativeName>
        <fullName evidence="9">D-glutamic acid-adding enzyme</fullName>
    </alternativeName>
    <alternativeName>
        <fullName evidence="9">UDP-N-acetylmuramoyl-L-alanyl-D-glutamate synthetase</fullName>
    </alternativeName>
</protein>
<keyword evidence="6 9" id="KW-0547">Nucleotide-binding</keyword>
<comment type="catalytic activity">
    <reaction evidence="9 10">
        <text>UDP-N-acetyl-alpha-D-muramoyl-L-alanine + D-glutamate + ATP = UDP-N-acetyl-alpha-D-muramoyl-L-alanyl-D-glutamate + ADP + phosphate + H(+)</text>
        <dbReference type="Rhea" id="RHEA:16429"/>
        <dbReference type="ChEBI" id="CHEBI:15378"/>
        <dbReference type="ChEBI" id="CHEBI:29986"/>
        <dbReference type="ChEBI" id="CHEBI:30616"/>
        <dbReference type="ChEBI" id="CHEBI:43474"/>
        <dbReference type="ChEBI" id="CHEBI:83898"/>
        <dbReference type="ChEBI" id="CHEBI:83900"/>
        <dbReference type="ChEBI" id="CHEBI:456216"/>
        <dbReference type="EC" id="6.3.2.9"/>
    </reaction>
</comment>
<comment type="caution">
    <text evidence="13">The sequence shown here is derived from an EMBL/GenBank/DDBJ whole genome shotgun (WGS) entry which is preliminary data.</text>
</comment>
<dbReference type="EMBL" id="RJSE01000003">
    <property type="protein sequence ID" value="RNL65001.1"/>
    <property type="molecule type" value="Genomic_DNA"/>
</dbReference>
<dbReference type="InterPro" id="IPR036565">
    <property type="entry name" value="Mur-like_cat_sf"/>
</dbReference>
<feature type="domain" description="Mur ligase central" evidence="12">
    <location>
        <begin position="134"/>
        <end position="329"/>
    </location>
</feature>
<feature type="domain" description="Mur ligase C-terminal" evidence="11">
    <location>
        <begin position="352"/>
        <end position="469"/>
    </location>
</feature>
<dbReference type="GO" id="GO:0009252">
    <property type="term" value="P:peptidoglycan biosynthetic process"/>
    <property type="evidence" value="ECO:0007669"/>
    <property type="project" value="UniProtKB-UniRule"/>
</dbReference>
<dbReference type="Gene3D" id="3.90.190.20">
    <property type="entry name" value="Mur ligase, C-terminal domain"/>
    <property type="match status" value="1"/>
</dbReference>
<dbReference type="Pfam" id="PF02875">
    <property type="entry name" value="Mur_ligase_C"/>
    <property type="match status" value="1"/>
</dbReference>
<dbReference type="EC" id="6.3.2.9" evidence="9 10"/>
<keyword evidence="14" id="KW-1185">Reference proteome</keyword>
<evidence type="ECO:0000256" key="2">
    <source>
        <dbReference type="ARBA" id="ARBA00004752"/>
    </source>
</evidence>